<dbReference type="SUPFAM" id="SSF52949">
    <property type="entry name" value="Macro domain-like"/>
    <property type="match status" value="1"/>
</dbReference>
<dbReference type="InterPro" id="IPR043472">
    <property type="entry name" value="Macro_dom-like"/>
</dbReference>
<evidence type="ECO:0000259" key="1">
    <source>
        <dbReference type="Pfam" id="PF10021"/>
    </source>
</evidence>
<dbReference type="PANTHER" id="PTHR35596">
    <property type="entry name" value="DUF2263 DOMAIN-CONTAINING PROTEIN"/>
    <property type="match status" value="1"/>
</dbReference>
<feature type="domain" description="Microbial-type PARG catalytic" evidence="1">
    <location>
        <begin position="11"/>
        <end position="151"/>
    </location>
</feature>
<dbReference type="NCBIfam" id="TIGR02452">
    <property type="entry name" value="TIGR02452 family protein"/>
    <property type="match status" value="1"/>
</dbReference>
<sequence>MENHYGKRRKCINISGYREIKQNEWKLNADLKESASGQKLILETDALEKPNLNIYDEPAKVIVSKKRTFEAAKAYRDNKVAVHNFASASNPGGGVVRGSTAQEECLCRCSYLYFCLNSPDMWDGFYTPHKQARNPLHNDDIIYTPEVTVFKSDTNNPALLPENEWYKVNVITCAAPNLRAMPSNKHNTGDGKKAAKISDKEMLEIHEKRLRRILDVAVSEGNDTVILGAFGCGAFMNKANIVAYAAKNVIKDYMNAFKNIEFAIYCSPRDDTNYKTFRLIEGD</sequence>
<dbReference type="Proteomes" id="UP000285209">
    <property type="component" value="Unassembled WGS sequence"/>
</dbReference>
<dbReference type="AlphaFoldDB" id="A0A413M769"/>
<name>A0A413M769_9FIRM</name>
<evidence type="ECO:0000313" key="3">
    <source>
        <dbReference type="Proteomes" id="UP000285209"/>
    </source>
</evidence>
<dbReference type="InterPro" id="IPR019261">
    <property type="entry name" value="PARG_cat_microbial"/>
</dbReference>
<protein>
    <submittedName>
        <fullName evidence="2">TIGR02452 family protein</fullName>
    </submittedName>
</protein>
<proteinExistence type="predicted"/>
<organism evidence="2 3">
    <name type="scientific">Agathobacter rectalis</name>
    <dbReference type="NCBI Taxonomy" id="39491"/>
    <lineage>
        <taxon>Bacteria</taxon>
        <taxon>Bacillati</taxon>
        <taxon>Bacillota</taxon>
        <taxon>Clostridia</taxon>
        <taxon>Lachnospirales</taxon>
        <taxon>Lachnospiraceae</taxon>
        <taxon>Agathobacter</taxon>
    </lineage>
</organism>
<reference evidence="2 3" key="1">
    <citation type="submission" date="2018-08" db="EMBL/GenBank/DDBJ databases">
        <title>A genome reference for cultivated species of the human gut microbiota.</title>
        <authorList>
            <person name="Zou Y."/>
            <person name="Xue W."/>
            <person name="Luo G."/>
        </authorList>
    </citation>
    <scope>NUCLEOTIDE SEQUENCE [LARGE SCALE GENOMIC DNA]</scope>
    <source>
        <strain evidence="2 3">AM54-25XD</strain>
    </source>
</reference>
<accession>A0A413M769</accession>
<dbReference type="PANTHER" id="PTHR35596:SF1">
    <property type="entry name" value="MICROBIAL-TYPE PARG CATALYTIC DOMAIN-CONTAINING PROTEIN"/>
    <property type="match status" value="1"/>
</dbReference>
<evidence type="ECO:0000313" key="2">
    <source>
        <dbReference type="EMBL" id="RGZ17209.1"/>
    </source>
</evidence>
<dbReference type="Gene3D" id="3.40.220.10">
    <property type="entry name" value="Leucine Aminopeptidase, subunit E, domain 1"/>
    <property type="match status" value="1"/>
</dbReference>
<comment type="caution">
    <text evidence="2">The sequence shown here is derived from an EMBL/GenBank/DDBJ whole genome shotgun (WGS) entry which is preliminary data.</text>
</comment>
<dbReference type="InterPro" id="IPR012664">
    <property type="entry name" value="CHP02452"/>
</dbReference>
<dbReference type="EMBL" id="QSDV01000020">
    <property type="protein sequence ID" value="RGZ17209.1"/>
    <property type="molecule type" value="Genomic_DNA"/>
</dbReference>
<dbReference type="PIRSF" id="PIRSF014899">
    <property type="entry name" value="UCP014899"/>
    <property type="match status" value="1"/>
</dbReference>
<dbReference type="Pfam" id="PF10021">
    <property type="entry name" value="PARG_cat_microb"/>
    <property type="match status" value="1"/>
</dbReference>
<gene>
    <name evidence="2" type="ORF">DXA03_10690</name>
</gene>